<dbReference type="InterPro" id="IPR010982">
    <property type="entry name" value="Lambda_DNA-bd_dom_sf"/>
</dbReference>
<dbReference type="PATRIC" id="fig|1129374.4.peg.15"/>
<dbReference type="GO" id="GO:0003677">
    <property type="term" value="F:DNA binding"/>
    <property type="evidence" value="ECO:0007669"/>
    <property type="project" value="InterPro"/>
</dbReference>
<dbReference type="RefSeq" id="WP_008949108.1">
    <property type="nucleotide sequence ID" value="NZ_AHTH01000001.1"/>
</dbReference>
<dbReference type="SUPFAM" id="SSF47413">
    <property type="entry name" value="lambda repressor-like DNA-binding domains"/>
    <property type="match status" value="1"/>
</dbReference>
<dbReference type="STRING" id="1129374.AJE_00075"/>
<keyword evidence="3" id="KW-1185">Reference proteome</keyword>
<dbReference type="AlphaFoldDB" id="H3Z9L4"/>
<evidence type="ECO:0000313" key="3">
    <source>
        <dbReference type="Proteomes" id="UP000012046"/>
    </source>
</evidence>
<dbReference type="Proteomes" id="UP000012046">
    <property type="component" value="Unassembled WGS sequence"/>
</dbReference>
<dbReference type="SMART" id="SM00530">
    <property type="entry name" value="HTH_XRE"/>
    <property type="match status" value="1"/>
</dbReference>
<gene>
    <name evidence="2" type="ORF">AJE_00075</name>
</gene>
<protein>
    <submittedName>
        <fullName evidence="2">Helix-turn-helix domain-containing protein</fullName>
    </submittedName>
</protein>
<organism evidence="2 3">
    <name type="scientific">Alishewanella jeotgali KCTC 22429</name>
    <dbReference type="NCBI Taxonomy" id="1129374"/>
    <lineage>
        <taxon>Bacteria</taxon>
        <taxon>Pseudomonadati</taxon>
        <taxon>Pseudomonadota</taxon>
        <taxon>Gammaproteobacteria</taxon>
        <taxon>Alteromonadales</taxon>
        <taxon>Alteromonadaceae</taxon>
        <taxon>Alishewanella</taxon>
    </lineage>
</organism>
<sequence>MNTFFERLKEERIRLGINQADFAEMAGVQRRAQVNYESGERTPDAKYLEHIASAGVDVLYLITGERREARVGFERPALGDRERLALAIEVVTEGLEQADRYLPPHKFSELVLAAYDLMADPVQTRDNIIQLVRRVA</sequence>
<proteinExistence type="predicted"/>
<accession>H3Z9L4</accession>
<dbReference type="eggNOG" id="COG1396">
    <property type="taxonomic scope" value="Bacteria"/>
</dbReference>
<dbReference type="CDD" id="cd00093">
    <property type="entry name" value="HTH_XRE"/>
    <property type="match status" value="1"/>
</dbReference>
<dbReference type="InterPro" id="IPR001387">
    <property type="entry name" value="Cro/C1-type_HTH"/>
</dbReference>
<dbReference type="Gene3D" id="1.10.260.40">
    <property type="entry name" value="lambda repressor-like DNA-binding domains"/>
    <property type="match status" value="1"/>
</dbReference>
<dbReference type="EMBL" id="AHTH01000001">
    <property type="protein sequence ID" value="EHR42715.1"/>
    <property type="molecule type" value="Genomic_DNA"/>
</dbReference>
<evidence type="ECO:0000313" key="2">
    <source>
        <dbReference type="EMBL" id="EHR42715.1"/>
    </source>
</evidence>
<dbReference type="Pfam" id="PF01381">
    <property type="entry name" value="HTH_3"/>
    <property type="match status" value="1"/>
</dbReference>
<name>H3Z9L4_9ALTE</name>
<feature type="domain" description="HTH cro/C1-type" evidence="1">
    <location>
        <begin position="8"/>
        <end position="61"/>
    </location>
</feature>
<dbReference type="PROSITE" id="PS50943">
    <property type="entry name" value="HTH_CROC1"/>
    <property type="match status" value="1"/>
</dbReference>
<reference evidence="2 3" key="1">
    <citation type="journal article" date="2012" name="J. Bacteriol.">
        <title>Genome Sequence of Extracellular-Protease-Producing Alishewanella jeotgali Isolated from Traditional Korean Fermented Seafood.</title>
        <authorList>
            <person name="Jung J."/>
            <person name="Chun J."/>
            <person name="Park W."/>
        </authorList>
    </citation>
    <scope>NUCLEOTIDE SEQUENCE [LARGE SCALE GENOMIC DNA]</scope>
    <source>
        <strain evidence="2 3">KCTC 22429</strain>
    </source>
</reference>
<evidence type="ECO:0000259" key="1">
    <source>
        <dbReference type="PROSITE" id="PS50943"/>
    </source>
</evidence>
<comment type="caution">
    <text evidence="2">The sequence shown here is derived from an EMBL/GenBank/DDBJ whole genome shotgun (WGS) entry which is preliminary data.</text>
</comment>